<evidence type="ECO:0000313" key="2">
    <source>
        <dbReference type="EMBL" id="KAK9764948.1"/>
    </source>
</evidence>
<protein>
    <submittedName>
        <fullName evidence="2">Uncharacterized protein</fullName>
    </submittedName>
</protein>
<dbReference type="Proteomes" id="UP001479436">
    <property type="component" value="Unassembled WGS sequence"/>
</dbReference>
<evidence type="ECO:0000313" key="3">
    <source>
        <dbReference type="Proteomes" id="UP001479436"/>
    </source>
</evidence>
<name>A0ABR2WTT4_9FUNG</name>
<accession>A0ABR2WTT4</accession>
<dbReference type="EMBL" id="JASJQH010000338">
    <property type="protein sequence ID" value="KAK9764948.1"/>
    <property type="molecule type" value="Genomic_DNA"/>
</dbReference>
<evidence type="ECO:0000256" key="1">
    <source>
        <dbReference type="SAM" id="MobiDB-lite"/>
    </source>
</evidence>
<sequence>MEPTKPTTPPPYNEFDDAPSYDEVSDDNDIYLDDAQNPGQLDRRFSDSQNGTIYNIKHVAMFSHKYEVSYAENNDLVYTCKPRKTFALTGMILLDAADDRPLCQTKRDKYFSFEFCFNYLAKSPISHPERIVARRERAVKTCYTFDWEGKITLTWRHKSLYELRCRLQRILPEASTSTDTSNVASSSQGVKKQDKSERTYVAFYRHHIVGPSELRIVESMLDGLIEDKQGCYHMLILSVIYIRVLLQSKSTGSGSGGS</sequence>
<feature type="region of interest" description="Disordered" evidence="1">
    <location>
        <begin position="1"/>
        <end position="29"/>
    </location>
</feature>
<feature type="compositionally biased region" description="Pro residues" evidence="1">
    <location>
        <begin position="1"/>
        <end position="12"/>
    </location>
</feature>
<keyword evidence="3" id="KW-1185">Reference proteome</keyword>
<gene>
    <name evidence="2" type="ORF">K7432_007112</name>
</gene>
<proteinExistence type="predicted"/>
<comment type="caution">
    <text evidence="2">The sequence shown here is derived from an EMBL/GenBank/DDBJ whole genome shotgun (WGS) entry which is preliminary data.</text>
</comment>
<reference evidence="2 3" key="1">
    <citation type="submission" date="2023-04" db="EMBL/GenBank/DDBJ databases">
        <title>Genome of Basidiobolus ranarum AG-B5.</title>
        <authorList>
            <person name="Stajich J.E."/>
            <person name="Carter-House D."/>
            <person name="Gryganskyi A."/>
        </authorList>
    </citation>
    <scope>NUCLEOTIDE SEQUENCE [LARGE SCALE GENOMIC DNA]</scope>
    <source>
        <strain evidence="2 3">AG-B5</strain>
    </source>
</reference>
<feature type="compositionally biased region" description="Acidic residues" evidence="1">
    <location>
        <begin position="14"/>
        <end position="29"/>
    </location>
</feature>
<organism evidence="2 3">
    <name type="scientific">Basidiobolus ranarum</name>
    <dbReference type="NCBI Taxonomy" id="34480"/>
    <lineage>
        <taxon>Eukaryota</taxon>
        <taxon>Fungi</taxon>
        <taxon>Fungi incertae sedis</taxon>
        <taxon>Zoopagomycota</taxon>
        <taxon>Entomophthoromycotina</taxon>
        <taxon>Basidiobolomycetes</taxon>
        <taxon>Basidiobolales</taxon>
        <taxon>Basidiobolaceae</taxon>
        <taxon>Basidiobolus</taxon>
    </lineage>
</organism>